<reference evidence="2" key="1">
    <citation type="submission" date="2022-11" db="UniProtKB">
        <authorList>
            <consortium name="WormBaseParasite"/>
        </authorList>
    </citation>
    <scope>IDENTIFICATION</scope>
</reference>
<accession>A0AC35FI69</accession>
<dbReference type="Proteomes" id="UP000887580">
    <property type="component" value="Unplaced"/>
</dbReference>
<organism evidence="1 2">
    <name type="scientific">Panagrolaimus sp. PS1159</name>
    <dbReference type="NCBI Taxonomy" id="55785"/>
    <lineage>
        <taxon>Eukaryota</taxon>
        <taxon>Metazoa</taxon>
        <taxon>Ecdysozoa</taxon>
        <taxon>Nematoda</taxon>
        <taxon>Chromadorea</taxon>
        <taxon>Rhabditida</taxon>
        <taxon>Tylenchina</taxon>
        <taxon>Panagrolaimomorpha</taxon>
        <taxon>Panagrolaimoidea</taxon>
        <taxon>Panagrolaimidae</taxon>
        <taxon>Panagrolaimus</taxon>
    </lineage>
</organism>
<dbReference type="WBParaSite" id="PS1159_v2.g17618.t1">
    <property type="protein sequence ID" value="PS1159_v2.g17618.t1"/>
    <property type="gene ID" value="PS1159_v2.g17618"/>
</dbReference>
<evidence type="ECO:0000313" key="1">
    <source>
        <dbReference type="Proteomes" id="UP000887580"/>
    </source>
</evidence>
<protein>
    <submittedName>
        <fullName evidence="2">Exosome complex component N-terminal domain-containing protein</fullName>
    </submittedName>
</protein>
<evidence type="ECO:0000313" key="2">
    <source>
        <dbReference type="WBParaSite" id="PS1159_v2.g17618.t1"/>
    </source>
</evidence>
<name>A0AC35FI69_9BILA</name>
<proteinExistence type="predicted"/>
<sequence>MSLLMDISAMPRRNARKNAPKAEATADKKKICIPGDKLFNSSDGYKAGFGTYEERGSIIASLYGIVCITESKESTDGKEKEKTVEIHQSEEGVKYIMPIIGTVVTARVMSITPKSAKCSIFCVQDSVLSVEFSATLRKEDMLGNEYNKDGIWLYVQPGDIILARVLGLGDVQTSYLLSIAENELGVTNARGDNGERMIPKDLNTVISTKSGQEEKRKVAQIPNLNM</sequence>